<evidence type="ECO:0000256" key="2">
    <source>
        <dbReference type="ARBA" id="ARBA00022679"/>
    </source>
</evidence>
<feature type="region of interest" description="Disordered" evidence="6">
    <location>
        <begin position="457"/>
        <end position="523"/>
    </location>
</feature>
<organism evidence="8 9">
    <name type="scientific">Dunaliella salina</name>
    <name type="common">Green alga</name>
    <name type="synonym">Protococcus salinus</name>
    <dbReference type="NCBI Taxonomy" id="3046"/>
    <lineage>
        <taxon>Eukaryota</taxon>
        <taxon>Viridiplantae</taxon>
        <taxon>Chlorophyta</taxon>
        <taxon>core chlorophytes</taxon>
        <taxon>Chlorophyceae</taxon>
        <taxon>CS clade</taxon>
        <taxon>Chlamydomonadales</taxon>
        <taxon>Dunaliellaceae</taxon>
        <taxon>Dunaliella</taxon>
    </lineage>
</organism>
<feature type="binding site" evidence="5">
    <location>
        <position position="415"/>
    </location>
    <ligand>
        <name>S-adenosyl-L-methionine</name>
        <dbReference type="ChEBI" id="CHEBI:59789"/>
    </ligand>
</feature>
<feature type="binding site" evidence="5">
    <location>
        <position position="435"/>
    </location>
    <ligand>
        <name>S-adenosyl-L-methionine</name>
        <dbReference type="ChEBI" id="CHEBI:59789"/>
    </ligand>
</feature>
<dbReference type="InterPro" id="IPR001678">
    <property type="entry name" value="MeTrfase_RsmB-F_NOP2_dom"/>
</dbReference>
<feature type="binding site" evidence="5">
    <location>
        <begin position="363"/>
        <end position="369"/>
    </location>
    <ligand>
        <name>S-adenosyl-L-methionine</name>
        <dbReference type="ChEBI" id="CHEBI:59789"/>
    </ligand>
</feature>
<comment type="similarity">
    <text evidence="5">Belongs to the class I-like SAM-binding methyltransferase superfamily. RsmB/NOP family.</text>
</comment>
<feature type="compositionally biased region" description="Basic and acidic residues" evidence="6">
    <location>
        <begin position="491"/>
        <end position="516"/>
    </location>
</feature>
<dbReference type="Gene3D" id="3.40.50.150">
    <property type="entry name" value="Vaccinia Virus protein VP39"/>
    <property type="match status" value="1"/>
</dbReference>
<reference evidence="8" key="1">
    <citation type="submission" date="2017-08" db="EMBL/GenBank/DDBJ databases">
        <authorList>
            <person name="Polle J.E."/>
            <person name="Barry K."/>
            <person name="Cushman J."/>
            <person name="Schmutz J."/>
            <person name="Tran D."/>
            <person name="Hathwaick L.T."/>
            <person name="Yim W.C."/>
            <person name="Jenkins J."/>
            <person name="Mckie-Krisberg Z.M."/>
            <person name="Prochnik S."/>
            <person name="Lindquist E."/>
            <person name="Dockter R.B."/>
            <person name="Adam C."/>
            <person name="Molina H."/>
            <person name="Bunkerborg J."/>
            <person name="Jin E."/>
            <person name="Buchheim M."/>
            <person name="Magnuson J."/>
        </authorList>
    </citation>
    <scope>NUCLEOTIDE SEQUENCE</scope>
    <source>
        <strain evidence="8">CCAP 19/18</strain>
    </source>
</reference>
<dbReference type="GO" id="GO:0032259">
    <property type="term" value="P:methylation"/>
    <property type="evidence" value="ECO:0007669"/>
    <property type="project" value="UniProtKB-KW"/>
</dbReference>
<dbReference type="PROSITE" id="PS51686">
    <property type="entry name" value="SAM_MT_RSMB_NOP"/>
    <property type="match status" value="1"/>
</dbReference>
<evidence type="ECO:0000256" key="3">
    <source>
        <dbReference type="ARBA" id="ARBA00022691"/>
    </source>
</evidence>
<protein>
    <submittedName>
        <fullName evidence="8">S-adenosyl-L-methionine-dependent methyltransferase</fullName>
    </submittedName>
</protein>
<sequence>MPKAKKRPKPVVAHHAKGGTVPLEGVTKQNGRHKQHTGKATCSLELAGRQKPKQKQEQHAGKKTAAAKSSGDGPVLKRTLKTHRSEDGTAVLRCKAVAARQAASAVKLLVAGDAQGTQGRSIKSLTLAPHITSKKATHAIVCQTMKFYLILLEVIKQAGLVESISGLKAGSVPEATNIPVANSSGGPPTKVLCPYNMLVIVYELLLGQGLHSSGGGMGPAEKVVLKHKDRLKATLQQMIQKHGVKDAQGLLPKGRGDFMGVPHPRSVRVNPLRAGRTVEAVVQLLRSETLPKEWKGVSKATHDACRQVTQDPLLPDVLLLPPGTDMHNHPHVIEGSLVLQSRASCMPAHALQPKPGWTCVDCCAAPGNKTTHVAALMQGKGRIIAFDKDPSRLRRLQATAQLAGAVDVIDARCQDVLSLDPASPEFAQVQGVILDPSCSGSGTVFTRMDHLLPSIQRRQQQQLQQHNQEQQHQENAETSGEGDSSEEGLSDNDRDMTEDDGQGKDSDTHEQHHSMEGLEEGLGPADLERVRHLANFQTRALRHALCFPALERLVYSTCSVHKEENEEVVRAVLEQAQAAGFDLVDPFPSWPFRGLPLFPGSEKLVRTDAFRDGTDGFFVAVFARVKKDKKEGSKKKKARK</sequence>
<keyword evidence="3 5" id="KW-0949">S-adenosyl-L-methionine</keyword>
<evidence type="ECO:0000256" key="5">
    <source>
        <dbReference type="PROSITE-ProRule" id="PRU01023"/>
    </source>
</evidence>
<feature type="compositionally biased region" description="Low complexity" evidence="6">
    <location>
        <begin position="457"/>
        <end position="468"/>
    </location>
</feature>
<feature type="domain" description="SAM-dependent MTase RsmB/NOP-type" evidence="7">
    <location>
        <begin position="255"/>
        <end position="625"/>
    </location>
</feature>
<dbReference type="PANTHER" id="PTHR22807:SF4">
    <property type="entry name" value="28S RRNA (CYTOSINE-C(5))-METHYLTRANSFERASE"/>
    <property type="match status" value="1"/>
</dbReference>
<keyword evidence="1 5" id="KW-0489">Methyltransferase</keyword>
<dbReference type="Pfam" id="PF21148">
    <property type="entry name" value="NSUN5_fdxn-like"/>
    <property type="match status" value="1"/>
</dbReference>
<dbReference type="EMBL" id="MU070014">
    <property type="protein sequence ID" value="KAF5830704.1"/>
    <property type="molecule type" value="Genomic_DNA"/>
</dbReference>
<dbReference type="GO" id="GO:0008168">
    <property type="term" value="F:methyltransferase activity"/>
    <property type="evidence" value="ECO:0007669"/>
    <property type="project" value="UniProtKB-KW"/>
</dbReference>
<dbReference type="PANTHER" id="PTHR22807">
    <property type="entry name" value="NOP2 YEAST -RELATED NOL1/NOP2/FMU SUN DOMAIN-CONTAINING"/>
    <property type="match status" value="1"/>
</dbReference>
<dbReference type="SUPFAM" id="SSF53335">
    <property type="entry name" value="S-adenosyl-L-methionine-dependent methyltransferases"/>
    <property type="match status" value="1"/>
</dbReference>
<proteinExistence type="inferred from homology"/>
<dbReference type="Proteomes" id="UP000815325">
    <property type="component" value="Unassembled WGS sequence"/>
</dbReference>
<dbReference type="Gene3D" id="3.30.70.1170">
    <property type="entry name" value="Sun protein, domain 3"/>
    <property type="match status" value="1"/>
</dbReference>
<dbReference type="InterPro" id="IPR029063">
    <property type="entry name" value="SAM-dependent_MTases_sf"/>
</dbReference>
<dbReference type="CDD" id="cd02440">
    <property type="entry name" value="AdoMet_MTases"/>
    <property type="match status" value="1"/>
</dbReference>
<feature type="region of interest" description="Disordered" evidence="6">
    <location>
        <begin position="1"/>
        <end position="84"/>
    </location>
</feature>
<accession>A0ABQ7G831</accession>
<comment type="caution">
    <text evidence="8">The sequence shown here is derived from an EMBL/GenBank/DDBJ whole genome shotgun (WGS) entry which is preliminary data.</text>
</comment>
<name>A0ABQ7G831_DUNSA</name>
<feature type="binding site" evidence="5">
    <location>
        <position position="387"/>
    </location>
    <ligand>
        <name>S-adenosyl-L-methionine</name>
        <dbReference type="ChEBI" id="CHEBI:59789"/>
    </ligand>
</feature>
<gene>
    <name evidence="8" type="ORF">DUNSADRAFT_14135</name>
</gene>
<dbReference type="InterPro" id="IPR048889">
    <property type="entry name" value="NSUN5_RCM1_N"/>
</dbReference>
<dbReference type="Pfam" id="PF01189">
    <property type="entry name" value="Methyltr_RsmB-F"/>
    <property type="match status" value="1"/>
</dbReference>
<evidence type="ECO:0000313" key="9">
    <source>
        <dbReference type="Proteomes" id="UP000815325"/>
    </source>
</evidence>
<keyword evidence="4 5" id="KW-0694">RNA-binding</keyword>
<evidence type="ECO:0000313" key="8">
    <source>
        <dbReference type="EMBL" id="KAF5830704.1"/>
    </source>
</evidence>
<evidence type="ECO:0000256" key="4">
    <source>
        <dbReference type="ARBA" id="ARBA00022884"/>
    </source>
</evidence>
<evidence type="ECO:0000259" key="7">
    <source>
        <dbReference type="PROSITE" id="PS51686"/>
    </source>
</evidence>
<keyword evidence="9" id="KW-1185">Reference proteome</keyword>
<dbReference type="Pfam" id="PF21153">
    <property type="entry name" value="NSUN5_N"/>
    <property type="match status" value="1"/>
</dbReference>
<evidence type="ECO:0000256" key="6">
    <source>
        <dbReference type="SAM" id="MobiDB-lite"/>
    </source>
</evidence>
<dbReference type="InterPro" id="IPR049560">
    <property type="entry name" value="MeTrfase_RsmB-F_NOP2_cat"/>
</dbReference>
<feature type="active site" description="Nucleophile" evidence="5">
    <location>
        <position position="558"/>
    </location>
</feature>
<dbReference type="PRINTS" id="PR02008">
    <property type="entry name" value="RCMTFAMILY"/>
</dbReference>
<keyword evidence="2 5" id="KW-0808">Transferase</keyword>
<feature type="compositionally biased region" description="Basic residues" evidence="6">
    <location>
        <begin position="1"/>
        <end position="17"/>
    </location>
</feature>
<dbReference type="InterPro" id="IPR049561">
    <property type="entry name" value="NSUN5_7_fdxn-like"/>
</dbReference>
<dbReference type="InterPro" id="IPR023267">
    <property type="entry name" value="RCMT"/>
</dbReference>
<evidence type="ECO:0000256" key="1">
    <source>
        <dbReference type="ARBA" id="ARBA00022603"/>
    </source>
</evidence>